<evidence type="ECO:0000313" key="3">
    <source>
        <dbReference type="Proteomes" id="UP000253606"/>
    </source>
</evidence>
<evidence type="ECO:0000313" key="2">
    <source>
        <dbReference type="EMBL" id="AXC13273.1"/>
    </source>
</evidence>
<accession>A0A2Z5G269</accession>
<dbReference type="KEGG" id="abas:ACPOL_3994"/>
<reference evidence="2 3" key="1">
    <citation type="journal article" date="2018" name="Front. Microbiol.">
        <title>Hydrolytic Capabilities as a Key to Environmental Success: Chitinolytic and Cellulolytic Acidobacteria From Acidic Sub-arctic Soils and Boreal Peatlands.</title>
        <authorList>
            <person name="Belova S.E."/>
            <person name="Ravin N.V."/>
            <person name="Pankratov T.A."/>
            <person name="Rakitin A.L."/>
            <person name="Ivanova A.A."/>
            <person name="Beletsky A.V."/>
            <person name="Mardanov A.V."/>
            <person name="Sinninghe Damste J.S."/>
            <person name="Dedysh S.N."/>
        </authorList>
    </citation>
    <scope>NUCLEOTIDE SEQUENCE [LARGE SCALE GENOMIC DNA]</scope>
    <source>
        <strain evidence="2 3">SBC82</strain>
    </source>
</reference>
<feature type="region of interest" description="Disordered" evidence="1">
    <location>
        <begin position="1"/>
        <end position="20"/>
    </location>
</feature>
<dbReference type="Proteomes" id="UP000253606">
    <property type="component" value="Chromosome"/>
</dbReference>
<dbReference type="EMBL" id="CP030840">
    <property type="protein sequence ID" value="AXC13273.1"/>
    <property type="molecule type" value="Genomic_DNA"/>
</dbReference>
<feature type="compositionally biased region" description="Polar residues" evidence="1">
    <location>
        <begin position="9"/>
        <end position="20"/>
    </location>
</feature>
<proteinExistence type="predicted"/>
<name>A0A2Z5G269_9BACT</name>
<organism evidence="2 3">
    <name type="scientific">Acidisarcina polymorpha</name>
    <dbReference type="NCBI Taxonomy" id="2211140"/>
    <lineage>
        <taxon>Bacteria</taxon>
        <taxon>Pseudomonadati</taxon>
        <taxon>Acidobacteriota</taxon>
        <taxon>Terriglobia</taxon>
        <taxon>Terriglobales</taxon>
        <taxon>Acidobacteriaceae</taxon>
        <taxon>Acidisarcina</taxon>
    </lineage>
</organism>
<evidence type="ECO:0000256" key="1">
    <source>
        <dbReference type="SAM" id="MobiDB-lite"/>
    </source>
</evidence>
<gene>
    <name evidence="2" type="ORF">ACPOL_3994</name>
</gene>
<dbReference type="AlphaFoldDB" id="A0A2Z5G269"/>
<protein>
    <submittedName>
        <fullName evidence="2">Uncharacterized protein</fullName>
    </submittedName>
</protein>
<keyword evidence="3" id="KW-1185">Reference proteome</keyword>
<sequence>MAMKALFQLSRSSQGTPTFRSQPLLRENAQMITSYALYESC</sequence>